<evidence type="ECO:0000313" key="2">
    <source>
        <dbReference type="Proteomes" id="UP000246964"/>
    </source>
</evidence>
<name>A0A317Q9P8_9GAMM</name>
<proteinExistence type="predicted"/>
<sequence>MFRRAQERWQQASATELPAIISRDGEALSSDYPLIDGVLLLRQNGELVQVHGLSDSALELDMFKTDMFVGWMQDADNSVQRTLHGGSLQTPQPLLLIKVPLPAAAGGSSS</sequence>
<dbReference type="EMBL" id="QGTT01000006">
    <property type="protein sequence ID" value="PWW13333.1"/>
    <property type="molecule type" value="Genomic_DNA"/>
</dbReference>
<dbReference type="AlphaFoldDB" id="A0A317Q9P8"/>
<protein>
    <submittedName>
        <fullName evidence="1">Uncharacterized protein</fullName>
    </submittedName>
</protein>
<dbReference type="Proteomes" id="UP000246964">
    <property type="component" value="Unassembled WGS sequence"/>
</dbReference>
<gene>
    <name evidence="1" type="ORF">DET45_10646</name>
</gene>
<accession>A0A317Q9P8</accession>
<organism evidence="1 2">
    <name type="scientific">Pseudidiomarina maritima</name>
    <dbReference type="NCBI Taxonomy" id="519453"/>
    <lineage>
        <taxon>Bacteria</taxon>
        <taxon>Pseudomonadati</taxon>
        <taxon>Pseudomonadota</taxon>
        <taxon>Gammaproteobacteria</taxon>
        <taxon>Alteromonadales</taxon>
        <taxon>Idiomarinaceae</taxon>
        <taxon>Pseudidiomarina</taxon>
    </lineage>
</organism>
<comment type="caution">
    <text evidence="1">The sequence shown here is derived from an EMBL/GenBank/DDBJ whole genome shotgun (WGS) entry which is preliminary data.</text>
</comment>
<keyword evidence="2" id="KW-1185">Reference proteome</keyword>
<reference evidence="1 2" key="1">
    <citation type="submission" date="2018-05" db="EMBL/GenBank/DDBJ databases">
        <title>Freshwater and sediment microbial communities from various areas in North America, analyzing microbe dynamics in response to fracking.</title>
        <authorList>
            <person name="Lamendella R."/>
        </authorList>
    </citation>
    <scope>NUCLEOTIDE SEQUENCE [LARGE SCALE GENOMIC DNA]</scope>
    <source>
        <strain evidence="1 2">125B1</strain>
    </source>
</reference>
<evidence type="ECO:0000313" key="1">
    <source>
        <dbReference type="EMBL" id="PWW13333.1"/>
    </source>
</evidence>